<protein>
    <submittedName>
        <fullName evidence="1">Uncharacterized protein</fullName>
    </submittedName>
</protein>
<dbReference type="AlphaFoldDB" id="A0A2A8CV40"/>
<keyword evidence="2" id="KW-1185">Reference proteome</keyword>
<name>A0A2A8CV40_9BACT</name>
<proteinExistence type="predicted"/>
<reference evidence="1 2" key="1">
    <citation type="submission" date="2017-10" db="EMBL/GenBank/DDBJ databases">
        <title>Draft genome of Longibacter Salinarum.</title>
        <authorList>
            <person name="Goh K.M."/>
            <person name="Shamsir M.S."/>
            <person name="Lim S.W."/>
        </authorList>
    </citation>
    <scope>NUCLEOTIDE SEQUENCE [LARGE SCALE GENOMIC DNA]</scope>
    <source>
        <strain evidence="1 2">KCTC 52045</strain>
    </source>
</reference>
<gene>
    <name evidence="1" type="ORF">CRI94_15020</name>
</gene>
<sequence length="113" mass="12571">MRESCRARWLWFPLDHAPDPGVNQGEICIGITCRKADPGGAGSAFKMWACAARCRRSPSLNLVHERRLIKHAKTAFASFIVARYQLPTRGLLALKRSGIYHAVVARHTSSRNG</sequence>
<evidence type="ECO:0000313" key="2">
    <source>
        <dbReference type="Proteomes" id="UP000220102"/>
    </source>
</evidence>
<dbReference type="EMBL" id="PDEQ01000008">
    <property type="protein sequence ID" value="PEN12330.1"/>
    <property type="molecule type" value="Genomic_DNA"/>
</dbReference>
<dbReference type="Proteomes" id="UP000220102">
    <property type="component" value="Unassembled WGS sequence"/>
</dbReference>
<comment type="caution">
    <text evidence="1">The sequence shown here is derived from an EMBL/GenBank/DDBJ whole genome shotgun (WGS) entry which is preliminary data.</text>
</comment>
<accession>A0A2A8CV40</accession>
<evidence type="ECO:0000313" key="1">
    <source>
        <dbReference type="EMBL" id="PEN12330.1"/>
    </source>
</evidence>
<organism evidence="1 2">
    <name type="scientific">Longibacter salinarum</name>
    <dbReference type="NCBI Taxonomy" id="1850348"/>
    <lineage>
        <taxon>Bacteria</taxon>
        <taxon>Pseudomonadati</taxon>
        <taxon>Rhodothermota</taxon>
        <taxon>Rhodothermia</taxon>
        <taxon>Rhodothermales</taxon>
        <taxon>Salisaetaceae</taxon>
        <taxon>Longibacter</taxon>
    </lineage>
</organism>